<evidence type="ECO:0000256" key="3">
    <source>
        <dbReference type="ARBA" id="ARBA00022692"/>
    </source>
</evidence>
<evidence type="ECO:0000313" key="8">
    <source>
        <dbReference type="Proteomes" id="UP000679848"/>
    </source>
</evidence>
<keyword evidence="4 6" id="KW-1133">Transmembrane helix</keyword>
<dbReference type="PANTHER" id="PTHR30482">
    <property type="entry name" value="HIGH-AFFINITY BRANCHED-CHAIN AMINO ACID TRANSPORT SYSTEM PERMEASE"/>
    <property type="match status" value="1"/>
</dbReference>
<dbReference type="EMBL" id="AP023421">
    <property type="protein sequence ID" value="BCK85716.1"/>
    <property type="molecule type" value="Genomic_DNA"/>
</dbReference>
<evidence type="ECO:0000256" key="4">
    <source>
        <dbReference type="ARBA" id="ARBA00022989"/>
    </source>
</evidence>
<accession>A0A810QIN3</accession>
<feature type="transmembrane region" description="Helical" evidence="6">
    <location>
        <begin position="288"/>
        <end position="307"/>
    </location>
</feature>
<keyword evidence="3 6" id="KW-0812">Transmembrane</keyword>
<keyword evidence="7" id="KW-0614">Plasmid</keyword>
<reference evidence="7" key="1">
    <citation type="submission" date="2020-09" db="EMBL/GenBank/DDBJ databases">
        <title>New species isolated from human feces.</title>
        <authorList>
            <person name="Kitahara M."/>
            <person name="Shigeno Y."/>
            <person name="Shime M."/>
            <person name="Matsumoto Y."/>
            <person name="Nakamura S."/>
            <person name="Motooka D."/>
            <person name="Fukuoka S."/>
            <person name="Nishikawa H."/>
            <person name="Benno Y."/>
        </authorList>
    </citation>
    <scope>NUCLEOTIDE SEQUENCE</scope>
    <source>
        <strain evidence="7">MM59</strain>
        <plasmid evidence="7">pMM59_01</plasmid>
    </source>
</reference>
<name>A0A810QIN3_9FIRM</name>
<dbReference type="InterPro" id="IPR001851">
    <property type="entry name" value="ABC_transp_permease"/>
</dbReference>
<evidence type="ECO:0000256" key="6">
    <source>
        <dbReference type="SAM" id="Phobius"/>
    </source>
</evidence>
<dbReference type="AlphaFoldDB" id="A0A810QIN3"/>
<geneLocation type="plasmid" evidence="7 8">
    <name>pMM59_01</name>
</geneLocation>
<proteinExistence type="predicted"/>
<dbReference type="Proteomes" id="UP000679848">
    <property type="component" value="Plasmid pMM59_01"/>
</dbReference>
<protein>
    <submittedName>
        <fullName evidence="7">Branched-chain amino acid ABC transporter permease</fullName>
    </submittedName>
</protein>
<keyword evidence="8" id="KW-1185">Reference proteome</keyword>
<dbReference type="PANTHER" id="PTHR30482:SF10">
    <property type="entry name" value="HIGH-AFFINITY BRANCHED-CHAIN AMINO ACID TRANSPORT PROTEIN BRAE"/>
    <property type="match status" value="1"/>
</dbReference>
<dbReference type="KEGG" id="pfaa:MM59RIKEN_30350"/>
<feature type="transmembrane region" description="Helical" evidence="6">
    <location>
        <begin position="164"/>
        <end position="183"/>
    </location>
</feature>
<sequence length="343" mass="37220">MKHQNSIPVLLLKHARWVVIALLFLVSMCVSGKYTQEIFVQLFLWAGLGCCWNLNCGYCKRNSIGHAAFFGIGAYATALLYTRFAVSPWLGMAAGAVICAVVALCVGRLTLKLRGTFFTLTTIAFAEVVRILSVSLKDLTGGSQGIVLNFNPGFLNMTWSSKRAYIVLCFIYMLVMLIACVRLERSKFGYQLIAIGEDTTAAEMLGVNSSAVMTKSFVESAVTTAIGGAIYTMYYLYIEPDAVFGMNEISLEFVLICLIGGMGLAFGPVLGAAILIPLSNILRAQFSAVSGLHGFLYGLIMLLVVLARPDGLLSLIGGIYQKFLARFTPAVATDQEKEAERVC</sequence>
<dbReference type="Pfam" id="PF02653">
    <property type="entry name" value="BPD_transp_2"/>
    <property type="match status" value="1"/>
</dbReference>
<dbReference type="GO" id="GO:0005886">
    <property type="term" value="C:plasma membrane"/>
    <property type="evidence" value="ECO:0007669"/>
    <property type="project" value="UniProtKB-SubCell"/>
</dbReference>
<feature type="transmembrane region" description="Helical" evidence="6">
    <location>
        <begin position="90"/>
        <end position="110"/>
    </location>
</feature>
<evidence type="ECO:0000256" key="2">
    <source>
        <dbReference type="ARBA" id="ARBA00022475"/>
    </source>
</evidence>
<feature type="transmembrane region" description="Helical" evidence="6">
    <location>
        <begin position="249"/>
        <end position="276"/>
    </location>
</feature>
<keyword evidence="2" id="KW-1003">Cell membrane</keyword>
<dbReference type="GO" id="GO:0015658">
    <property type="term" value="F:branched-chain amino acid transmembrane transporter activity"/>
    <property type="evidence" value="ECO:0007669"/>
    <property type="project" value="InterPro"/>
</dbReference>
<dbReference type="CDD" id="cd06581">
    <property type="entry name" value="TM_PBP1_LivM_like"/>
    <property type="match status" value="1"/>
</dbReference>
<feature type="transmembrane region" description="Helical" evidence="6">
    <location>
        <begin position="217"/>
        <end position="237"/>
    </location>
</feature>
<gene>
    <name evidence="7" type="ORF">MM59RIKEN_30350</name>
</gene>
<feature type="transmembrane region" description="Helical" evidence="6">
    <location>
        <begin position="67"/>
        <end position="84"/>
    </location>
</feature>
<feature type="transmembrane region" description="Helical" evidence="6">
    <location>
        <begin position="117"/>
        <end position="136"/>
    </location>
</feature>
<dbReference type="RefSeq" id="WP_187028686.1">
    <property type="nucleotide sequence ID" value="NZ_AP023421.1"/>
</dbReference>
<evidence type="ECO:0000313" key="7">
    <source>
        <dbReference type="EMBL" id="BCK85716.1"/>
    </source>
</evidence>
<dbReference type="InterPro" id="IPR043428">
    <property type="entry name" value="LivM-like"/>
</dbReference>
<evidence type="ECO:0000256" key="1">
    <source>
        <dbReference type="ARBA" id="ARBA00004651"/>
    </source>
</evidence>
<organism evidence="7 8">
    <name type="scientific">Pusillibacter faecalis</name>
    <dbReference type="NCBI Taxonomy" id="2714358"/>
    <lineage>
        <taxon>Bacteria</taxon>
        <taxon>Bacillati</taxon>
        <taxon>Bacillota</taxon>
        <taxon>Clostridia</taxon>
        <taxon>Eubacteriales</taxon>
        <taxon>Oscillospiraceae</taxon>
        <taxon>Pusillibacter</taxon>
    </lineage>
</organism>
<evidence type="ECO:0000256" key="5">
    <source>
        <dbReference type="ARBA" id="ARBA00023136"/>
    </source>
</evidence>
<feature type="transmembrane region" description="Helical" evidence="6">
    <location>
        <begin position="7"/>
        <end position="26"/>
    </location>
</feature>
<keyword evidence="5 6" id="KW-0472">Membrane</keyword>
<feature type="transmembrane region" description="Helical" evidence="6">
    <location>
        <begin position="38"/>
        <end position="55"/>
    </location>
</feature>
<comment type="subcellular location">
    <subcellularLocation>
        <location evidence="1">Cell membrane</location>
        <topology evidence="1">Multi-pass membrane protein</topology>
    </subcellularLocation>
</comment>